<dbReference type="AlphaFoldDB" id="A0A2D0N356"/>
<dbReference type="InterPro" id="IPR029068">
    <property type="entry name" value="Glyas_Bleomycin-R_OHBP_Dase"/>
</dbReference>
<feature type="compositionally biased region" description="Polar residues" evidence="1">
    <location>
        <begin position="108"/>
        <end position="117"/>
    </location>
</feature>
<dbReference type="EMBL" id="PDUD01000036">
    <property type="protein sequence ID" value="PHN02840.1"/>
    <property type="molecule type" value="Genomic_DNA"/>
</dbReference>
<feature type="domain" description="VOC" evidence="2">
    <location>
        <begin position="2"/>
        <end position="116"/>
    </location>
</feature>
<dbReference type="OrthoDB" id="1494974at2"/>
<reference evidence="3 4" key="1">
    <citation type="submission" date="2017-10" db="EMBL/GenBank/DDBJ databases">
        <title>The draft genome sequence of Lewinella nigricans NBRC 102662.</title>
        <authorList>
            <person name="Wang K."/>
        </authorList>
    </citation>
    <scope>NUCLEOTIDE SEQUENCE [LARGE SCALE GENOMIC DNA]</scope>
    <source>
        <strain evidence="3 4">NBRC 102662</strain>
    </source>
</reference>
<proteinExistence type="predicted"/>
<feature type="compositionally biased region" description="Basic and acidic residues" evidence="1">
    <location>
        <begin position="96"/>
        <end position="107"/>
    </location>
</feature>
<dbReference type="Proteomes" id="UP000223913">
    <property type="component" value="Unassembled WGS sequence"/>
</dbReference>
<dbReference type="CDD" id="cd06587">
    <property type="entry name" value="VOC"/>
    <property type="match status" value="1"/>
</dbReference>
<gene>
    <name evidence="3" type="ORF">CRP01_30125</name>
</gene>
<organism evidence="3 4">
    <name type="scientific">Flavilitoribacter nigricans (strain ATCC 23147 / DSM 23189 / NBRC 102662 / NCIMB 1420 / SS-2)</name>
    <name type="common">Lewinella nigricans</name>
    <dbReference type="NCBI Taxonomy" id="1122177"/>
    <lineage>
        <taxon>Bacteria</taxon>
        <taxon>Pseudomonadati</taxon>
        <taxon>Bacteroidota</taxon>
        <taxon>Saprospiria</taxon>
        <taxon>Saprospirales</taxon>
        <taxon>Lewinellaceae</taxon>
        <taxon>Flavilitoribacter</taxon>
    </lineage>
</organism>
<dbReference type="Pfam" id="PF18029">
    <property type="entry name" value="Glyoxalase_6"/>
    <property type="match status" value="1"/>
</dbReference>
<comment type="caution">
    <text evidence="3">The sequence shown here is derived from an EMBL/GenBank/DDBJ whole genome shotgun (WGS) entry which is preliminary data.</text>
</comment>
<dbReference type="SUPFAM" id="SSF54593">
    <property type="entry name" value="Glyoxalase/Bleomycin resistance protein/Dihydroxybiphenyl dioxygenase"/>
    <property type="match status" value="1"/>
</dbReference>
<dbReference type="PROSITE" id="PS51819">
    <property type="entry name" value="VOC"/>
    <property type="match status" value="1"/>
</dbReference>
<evidence type="ECO:0000259" key="2">
    <source>
        <dbReference type="PROSITE" id="PS51819"/>
    </source>
</evidence>
<keyword evidence="4" id="KW-1185">Reference proteome</keyword>
<dbReference type="InterPro" id="IPR037523">
    <property type="entry name" value="VOC_core"/>
</dbReference>
<protein>
    <recommendedName>
        <fullName evidence="2">VOC domain-containing protein</fullName>
    </recommendedName>
</protein>
<accession>A0A2D0N356</accession>
<name>A0A2D0N356_FLAN2</name>
<feature type="region of interest" description="Disordered" evidence="1">
    <location>
        <begin position="86"/>
        <end position="117"/>
    </location>
</feature>
<dbReference type="Gene3D" id="3.10.180.10">
    <property type="entry name" value="2,3-Dihydroxybiphenyl 1,2-Dioxygenase, domain 1"/>
    <property type="match status" value="1"/>
</dbReference>
<evidence type="ECO:0000256" key="1">
    <source>
        <dbReference type="SAM" id="MobiDB-lite"/>
    </source>
</evidence>
<evidence type="ECO:0000313" key="3">
    <source>
        <dbReference type="EMBL" id="PHN02840.1"/>
    </source>
</evidence>
<sequence>MQLINITLAVHRMEAMCTFYTQLLGLTFQQQELYGTILYRADWNGMELLFCPAELAGNTATQNRHQLEISVPDIKQAVALALAHGGQSMGPITTNDKGKSAGVKDPDQNSLVLTQPG</sequence>
<evidence type="ECO:0000313" key="4">
    <source>
        <dbReference type="Proteomes" id="UP000223913"/>
    </source>
</evidence>
<dbReference type="InterPro" id="IPR041581">
    <property type="entry name" value="Glyoxalase_6"/>
</dbReference>
<dbReference type="RefSeq" id="WP_099153780.1">
    <property type="nucleotide sequence ID" value="NZ_PDUD01000036.1"/>
</dbReference>